<accession>A0AAJ1ETN5</accession>
<evidence type="ECO:0000313" key="2">
    <source>
        <dbReference type="Proteomes" id="UP001197609"/>
    </source>
</evidence>
<dbReference type="Pfam" id="PF13557">
    <property type="entry name" value="Phenol_MetA_deg"/>
    <property type="match status" value="1"/>
</dbReference>
<dbReference type="AlphaFoldDB" id="A0AAJ1ETN5"/>
<organism evidence="1 2">
    <name type="scientific">Candidatus Methylomirabilis tolerans</name>
    <dbReference type="NCBI Taxonomy" id="3123416"/>
    <lineage>
        <taxon>Bacteria</taxon>
        <taxon>Candidatus Methylomirabilota</taxon>
        <taxon>Candidatus Methylomirabilia</taxon>
        <taxon>Candidatus Methylomirabilales</taxon>
        <taxon>Candidatus Methylomirabilaceae</taxon>
        <taxon>Candidatus Methylomirabilis</taxon>
    </lineage>
</organism>
<comment type="caution">
    <text evidence="1">The sequence shown here is derived from an EMBL/GenBank/DDBJ whole genome shotgun (WGS) entry which is preliminary data.</text>
</comment>
<protein>
    <submittedName>
        <fullName evidence="1">Transporter</fullName>
    </submittedName>
</protein>
<dbReference type="InterPro" id="IPR025737">
    <property type="entry name" value="FApF"/>
</dbReference>
<sequence>MRQALRILLYGGVAVMLFGGAGRVWAGELGHYTPGSQSIRDYFVPEPGFYYVEYHSLYRAHTLKNRNGDEVKSITRTGPSGTTTVNADVDINVFVVTPTFIWASPWQVLGARYAVYIAPSFSDGSAQVSLSRTRSGGFPDSGVSTTLDADTGFGVGDLFVQPVWLGWSGKHYEVSAGYGFYAPTGKEGIGLEFWTNQFQLAGAWYPFEDRRTAVTLAGTYEIQSNMEDKDLTPGDRFSLNWGVSQYLPLTNDKRWLAELGVLGYSQWQVERDSGSDVQQIRNVQLNAKDEVHAAGIQVGLTFVPWKAGLTVQYQWEFGAEARFEGENLVVTLVKGF</sequence>
<evidence type="ECO:0000313" key="1">
    <source>
        <dbReference type="EMBL" id="MBZ0160379.1"/>
    </source>
</evidence>
<name>A0AAJ1ETN5_9BACT</name>
<dbReference type="Proteomes" id="UP001197609">
    <property type="component" value="Unassembled WGS sequence"/>
</dbReference>
<proteinExistence type="predicted"/>
<reference evidence="1 2" key="1">
    <citation type="journal article" date="2021" name="bioRxiv">
        <title>Unraveling nitrogen, sulfur and carbon metabolic pathways and microbial community transcriptional responses to substrate deprivation and toxicity stresses in a bioreactor mimicking anoxic brackish coastal sediment conditions.</title>
        <authorList>
            <person name="Martins P.D."/>
            <person name="Echeveste M.J."/>
            <person name="Arshad A."/>
            <person name="Kurth J."/>
            <person name="Ouboter H."/>
            <person name="Jetten M.S.M."/>
            <person name="Welte C.U."/>
        </authorList>
    </citation>
    <scope>NUCLEOTIDE SEQUENCE [LARGE SCALE GENOMIC DNA]</scope>
    <source>
        <strain evidence="1">MAG_38</strain>
    </source>
</reference>
<gene>
    <name evidence="1" type="ORF">K8G79_09625</name>
</gene>
<dbReference type="EMBL" id="JAIOIU010000123">
    <property type="protein sequence ID" value="MBZ0160379.1"/>
    <property type="molecule type" value="Genomic_DNA"/>
</dbReference>